<evidence type="ECO:0000256" key="6">
    <source>
        <dbReference type="SAM" id="MobiDB-lite"/>
    </source>
</evidence>
<organism evidence="8 9">
    <name type="scientific">Eleusine coracana subsp. coracana</name>
    <dbReference type="NCBI Taxonomy" id="191504"/>
    <lineage>
        <taxon>Eukaryota</taxon>
        <taxon>Viridiplantae</taxon>
        <taxon>Streptophyta</taxon>
        <taxon>Embryophyta</taxon>
        <taxon>Tracheophyta</taxon>
        <taxon>Spermatophyta</taxon>
        <taxon>Magnoliopsida</taxon>
        <taxon>Liliopsida</taxon>
        <taxon>Poales</taxon>
        <taxon>Poaceae</taxon>
        <taxon>PACMAD clade</taxon>
        <taxon>Chloridoideae</taxon>
        <taxon>Cynodonteae</taxon>
        <taxon>Eleusininae</taxon>
        <taxon>Eleusine</taxon>
    </lineage>
</organism>
<evidence type="ECO:0000313" key="9">
    <source>
        <dbReference type="Proteomes" id="UP001054889"/>
    </source>
</evidence>
<comment type="caution">
    <text evidence="8">The sequence shown here is derived from an EMBL/GenBank/DDBJ whole genome shotgun (WGS) entry which is preliminary data.</text>
</comment>
<dbReference type="EMBL" id="BQKI01000005">
    <property type="protein sequence ID" value="GJM95672.1"/>
    <property type="molecule type" value="Genomic_DNA"/>
</dbReference>
<feature type="region of interest" description="Disordered" evidence="6">
    <location>
        <begin position="84"/>
        <end position="143"/>
    </location>
</feature>
<comment type="subcellular location">
    <subcellularLocation>
        <location evidence="1">Membrane</location>
        <topology evidence="1">Single-pass membrane protein</topology>
    </subcellularLocation>
</comment>
<protein>
    <recommendedName>
        <fullName evidence="7">GTD-binding domain-containing protein</fullName>
    </recommendedName>
</protein>
<dbReference type="PANTHER" id="PTHR31448">
    <property type="entry name" value="MYOSIN-BINDING PROTEIN 2"/>
    <property type="match status" value="1"/>
</dbReference>
<evidence type="ECO:0000256" key="4">
    <source>
        <dbReference type="ARBA" id="ARBA00023136"/>
    </source>
</evidence>
<dbReference type="Proteomes" id="UP001054889">
    <property type="component" value="Unassembled WGS sequence"/>
</dbReference>
<proteinExistence type="predicted"/>
<dbReference type="PANTHER" id="PTHR31448:SF12">
    <property type="entry name" value="EXPRESSED PROTEIN"/>
    <property type="match status" value="1"/>
</dbReference>
<feature type="coiled-coil region" evidence="5">
    <location>
        <begin position="188"/>
        <end position="253"/>
    </location>
</feature>
<evidence type="ECO:0000313" key="8">
    <source>
        <dbReference type="EMBL" id="GJM95672.1"/>
    </source>
</evidence>
<dbReference type="AlphaFoldDB" id="A0AAV5CC82"/>
<keyword evidence="2" id="KW-0812">Transmembrane</keyword>
<feature type="domain" description="GTD-binding" evidence="7">
    <location>
        <begin position="182"/>
        <end position="258"/>
    </location>
</feature>
<keyword evidence="4" id="KW-0472">Membrane</keyword>
<sequence length="389" mass="42211">MVREFLVLAARAAVQWVLASLLLANGAAFCVIAAVSERLRLGPPCILCARIHRLLCSSAVGGEGRDALRLLLCDAHLAAVADTGADRSSKESKEGLDVDDRDKRSGPETHRVVSIGSEICEQDHDTNGSDAGREGATEEGSNSPLVSLFELAPIAAHPRDNVEHYLHKATPELPQNVEGGERLTVGQLLSLRAQRRELDALRADLDAERRAWAAAEEQRRQVEEQGELDREAARLAMELVHETEREKRILQQQLHACRAYQTQLCGDSVHHACEEEERGGGENNNYQSLVDFMPGSVYSSSPDLANLLKLYDESAGASNGERRQREGYTPAVTVVAEEGEDEDEDDVAVGVTGAGTEHSVNVDGSAATVGDYLHERNTSFQAQTVTESA</sequence>
<evidence type="ECO:0000259" key="7">
    <source>
        <dbReference type="PROSITE" id="PS51775"/>
    </source>
</evidence>
<evidence type="ECO:0000256" key="1">
    <source>
        <dbReference type="ARBA" id="ARBA00004167"/>
    </source>
</evidence>
<evidence type="ECO:0000256" key="5">
    <source>
        <dbReference type="SAM" id="Coils"/>
    </source>
</evidence>
<feature type="compositionally biased region" description="Basic and acidic residues" evidence="6">
    <location>
        <begin position="121"/>
        <end position="136"/>
    </location>
</feature>
<dbReference type="GO" id="GO:0080115">
    <property type="term" value="F:myosin XI tail binding"/>
    <property type="evidence" value="ECO:0007669"/>
    <property type="project" value="UniProtKB-ARBA"/>
</dbReference>
<gene>
    <name evidence="8" type="primary">ga12442</name>
    <name evidence="8" type="ORF">PR202_ga12442</name>
</gene>
<dbReference type="InterPro" id="IPR039306">
    <property type="entry name" value="MYOB"/>
</dbReference>
<dbReference type="GO" id="GO:0016020">
    <property type="term" value="C:membrane"/>
    <property type="evidence" value="ECO:0007669"/>
    <property type="project" value="UniProtKB-SubCell"/>
</dbReference>
<accession>A0AAV5CC82</accession>
<name>A0AAV5CC82_ELECO</name>
<evidence type="ECO:0000256" key="3">
    <source>
        <dbReference type="ARBA" id="ARBA00022989"/>
    </source>
</evidence>
<keyword evidence="9" id="KW-1185">Reference proteome</keyword>
<keyword evidence="5" id="KW-0175">Coiled coil</keyword>
<reference evidence="8" key="2">
    <citation type="submission" date="2021-12" db="EMBL/GenBank/DDBJ databases">
        <title>Resequencing data analysis of finger millet.</title>
        <authorList>
            <person name="Hatakeyama M."/>
            <person name="Aluri S."/>
            <person name="Balachadran M.T."/>
            <person name="Sivarajan S.R."/>
            <person name="Poveda L."/>
            <person name="Shimizu-Inatsugi R."/>
            <person name="Schlapbach R."/>
            <person name="Sreeman S.M."/>
            <person name="Shimizu K.K."/>
        </authorList>
    </citation>
    <scope>NUCLEOTIDE SEQUENCE</scope>
</reference>
<keyword evidence="3" id="KW-1133">Transmembrane helix</keyword>
<feature type="compositionally biased region" description="Basic and acidic residues" evidence="6">
    <location>
        <begin position="84"/>
        <end position="111"/>
    </location>
</feature>
<dbReference type="InterPro" id="IPR007656">
    <property type="entry name" value="GTD-bd"/>
</dbReference>
<evidence type="ECO:0000256" key="2">
    <source>
        <dbReference type="ARBA" id="ARBA00022692"/>
    </source>
</evidence>
<reference evidence="8" key="1">
    <citation type="journal article" date="2018" name="DNA Res.">
        <title>Multiple hybrid de novo genome assembly of finger millet, an orphan allotetraploid crop.</title>
        <authorList>
            <person name="Hatakeyama M."/>
            <person name="Aluri S."/>
            <person name="Balachadran M.T."/>
            <person name="Sivarajan S.R."/>
            <person name="Patrignani A."/>
            <person name="Gruter S."/>
            <person name="Poveda L."/>
            <person name="Shimizu-Inatsugi R."/>
            <person name="Baeten J."/>
            <person name="Francoijs K.J."/>
            <person name="Nataraja K.N."/>
            <person name="Reddy Y.A.N."/>
            <person name="Phadnis S."/>
            <person name="Ravikumar R.L."/>
            <person name="Schlapbach R."/>
            <person name="Sreeman S.M."/>
            <person name="Shimizu K.K."/>
        </authorList>
    </citation>
    <scope>NUCLEOTIDE SEQUENCE</scope>
</reference>
<dbReference type="PROSITE" id="PS51775">
    <property type="entry name" value="GTD_BINDING"/>
    <property type="match status" value="1"/>
</dbReference>